<reference evidence="1" key="1">
    <citation type="submission" date="2021-11" db="EMBL/GenBank/DDBJ databases">
        <title>A Novel Adlercreutzia Species, isolated from a Allomyrina dichotoma larva feces.</title>
        <authorList>
            <person name="Suh M.K."/>
        </authorList>
    </citation>
    <scope>NUCLEOTIDE SEQUENCE</scope>
    <source>
        <strain evidence="1">JBNU-10</strain>
    </source>
</reference>
<name>A0ABS9WGP0_9ACTN</name>
<organism evidence="1 2">
    <name type="scientific">Adlercreutzia faecimuris</name>
    <dbReference type="NCBI Taxonomy" id="2897341"/>
    <lineage>
        <taxon>Bacteria</taxon>
        <taxon>Bacillati</taxon>
        <taxon>Actinomycetota</taxon>
        <taxon>Coriobacteriia</taxon>
        <taxon>Eggerthellales</taxon>
        <taxon>Eggerthellaceae</taxon>
        <taxon>Adlercreutzia</taxon>
    </lineage>
</organism>
<keyword evidence="2" id="KW-1185">Reference proteome</keyword>
<dbReference type="EMBL" id="JAJMLW010000002">
    <property type="protein sequence ID" value="MCI2242024.1"/>
    <property type="molecule type" value="Genomic_DNA"/>
</dbReference>
<gene>
    <name evidence="1" type="ORF">LPT13_06625</name>
</gene>
<protein>
    <submittedName>
        <fullName evidence="1">Uncharacterized protein</fullName>
    </submittedName>
</protein>
<proteinExistence type="predicted"/>
<comment type="caution">
    <text evidence="1">The sequence shown here is derived from an EMBL/GenBank/DDBJ whole genome shotgun (WGS) entry which is preliminary data.</text>
</comment>
<dbReference type="RefSeq" id="WP_242164840.1">
    <property type="nucleotide sequence ID" value="NZ_JAJMLW010000002.1"/>
</dbReference>
<evidence type="ECO:0000313" key="1">
    <source>
        <dbReference type="EMBL" id="MCI2242024.1"/>
    </source>
</evidence>
<sequence length="64" mass="6853">MAERDERARAQKLAAVSAEDVAATVDAVTGATWKTRNAIMRDLFQSDLAARGDEMPAFRPAGSS</sequence>
<dbReference type="Proteomes" id="UP001430755">
    <property type="component" value="Unassembled WGS sequence"/>
</dbReference>
<evidence type="ECO:0000313" key="2">
    <source>
        <dbReference type="Proteomes" id="UP001430755"/>
    </source>
</evidence>
<accession>A0ABS9WGP0</accession>